<feature type="region of interest" description="Disordered" evidence="3">
    <location>
        <begin position="136"/>
        <end position="175"/>
    </location>
</feature>
<evidence type="ECO:0000313" key="5">
    <source>
        <dbReference type="Proteomes" id="UP001190700"/>
    </source>
</evidence>
<dbReference type="InterPro" id="IPR019140">
    <property type="entry name" value="MCM_complex-bd"/>
</dbReference>
<comment type="caution">
    <text evidence="4">The sequence shown here is derived from an EMBL/GenBank/DDBJ whole genome shotgun (WGS) entry which is preliminary data.</text>
</comment>
<dbReference type="PANTHER" id="PTHR13489">
    <property type="entry name" value="MINI-CHROMOSOME MAINTENANCE COMPLEX-BINDING PROTEIN"/>
    <property type="match status" value="1"/>
</dbReference>
<dbReference type="GO" id="GO:0005634">
    <property type="term" value="C:nucleus"/>
    <property type="evidence" value="ECO:0007669"/>
    <property type="project" value="UniProtKB-SubCell"/>
</dbReference>
<dbReference type="PANTHER" id="PTHR13489:SF0">
    <property type="entry name" value="MINI-CHROMOSOME MAINTENANCE COMPLEX-BINDING PROTEIN"/>
    <property type="match status" value="1"/>
</dbReference>
<dbReference type="GO" id="GO:0006261">
    <property type="term" value="P:DNA-templated DNA replication"/>
    <property type="evidence" value="ECO:0007669"/>
    <property type="project" value="TreeGrafter"/>
</dbReference>
<gene>
    <name evidence="4" type="ORF">CYMTET_10763</name>
</gene>
<dbReference type="AlphaFoldDB" id="A0AAE0GQ24"/>
<evidence type="ECO:0000256" key="2">
    <source>
        <dbReference type="ARBA" id="ARBA00023242"/>
    </source>
</evidence>
<dbReference type="GO" id="GO:0003682">
    <property type="term" value="F:chromatin binding"/>
    <property type="evidence" value="ECO:0007669"/>
    <property type="project" value="TreeGrafter"/>
</dbReference>
<dbReference type="Pfam" id="PF09739">
    <property type="entry name" value="MCM_bind"/>
    <property type="match status" value="1"/>
</dbReference>
<accession>A0AAE0GQ24</accession>
<name>A0AAE0GQ24_9CHLO</name>
<dbReference type="EMBL" id="LGRX02003835">
    <property type="protein sequence ID" value="KAK3281451.1"/>
    <property type="molecule type" value="Genomic_DNA"/>
</dbReference>
<protein>
    <recommendedName>
        <fullName evidence="6">Mini-chromosome maintenance complex-binding protein</fullName>
    </recommendedName>
</protein>
<evidence type="ECO:0008006" key="6">
    <source>
        <dbReference type="Google" id="ProtNLM"/>
    </source>
</evidence>
<keyword evidence="2" id="KW-0539">Nucleus</keyword>
<comment type="subcellular location">
    <subcellularLocation>
        <location evidence="1">Nucleus</location>
    </subcellularLocation>
</comment>
<reference evidence="4 5" key="1">
    <citation type="journal article" date="2015" name="Genome Biol. Evol.">
        <title>Comparative Genomics of a Bacterivorous Green Alga Reveals Evolutionary Causalities and Consequences of Phago-Mixotrophic Mode of Nutrition.</title>
        <authorList>
            <person name="Burns J.A."/>
            <person name="Paasch A."/>
            <person name="Narechania A."/>
            <person name="Kim E."/>
        </authorList>
    </citation>
    <scope>NUCLEOTIDE SEQUENCE [LARGE SCALE GENOMIC DNA]</scope>
    <source>
        <strain evidence="4 5">PLY_AMNH</strain>
    </source>
</reference>
<dbReference type="Proteomes" id="UP001190700">
    <property type="component" value="Unassembled WGS sequence"/>
</dbReference>
<evidence type="ECO:0000256" key="1">
    <source>
        <dbReference type="ARBA" id="ARBA00004123"/>
    </source>
</evidence>
<sequence>MGIPIISPIISQPLTVIDELFAENGASSPQVEGDWGVQAHFERCLQDIGAQQIPSLNTENLDAIPPNSLIRFRGMIQDMYNPEYYVGAYQADSECGVHWRTSKFRDSVDDVQTSNSTIWQRKLYLCVPIPGETAWTHSEEPATVPNGAPTSSNKRSREDSIGIANEASEDADTKRQVCGEERMEACEHLQAARSHKPAFPHAGELGNACILKFYGAEGEEFKLNDVVEVVGVLSKTPGLASFESGDDFMCDDDAQPPCSEVVRVHVLLATMSPSFVRLAAPDVPQAVLQEGLQAHAGALRQSLLSSLTAALGGDALAGEYMLLHVLSRVHTRADAVALGKMSLNLSGCPPPAASPAPGNSSTAAFSPVTEALEQVLRSVLPRTSKMPFTVNYMNTEQLVPTKDYEANRLTIGRLQLAEGTHLVVDETALQTGKLEEAGVRNMQSLQQVMTSQQLGYDFKYYEVSMNTDIPVAVLSTGKSVLADAADILLPLRAVAAPGFLPLEDALLAQVRTYVAVARDLPHNMSADMAKVVEDDLVAQRTAGANRTQEDFHRWLNLARSLCISFGETELTAHRWQHMKGMESTREERLRVC</sequence>
<organism evidence="4 5">
    <name type="scientific">Cymbomonas tetramitiformis</name>
    <dbReference type="NCBI Taxonomy" id="36881"/>
    <lineage>
        <taxon>Eukaryota</taxon>
        <taxon>Viridiplantae</taxon>
        <taxon>Chlorophyta</taxon>
        <taxon>Pyramimonadophyceae</taxon>
        <taxon>Pyramimonadales</taxon>
        <taxon>Pyramimonadaceae</taxon>
        <taxon>Cymbomonas</taxon>
    </lineage>
</organism>
<proteinExistence type="predicted"/>
<evidence type="ECO:0000256" key="3">
    <source>
        <dbReference type="SAM" id="MobiDB-lite"/>
    </source>
</evidence>
<keyword evidence="5" id="KW-1185">Reference proteome</keyword>
<evidence type="ECO:0000313" key="4">
    <source>
        <dbReference type="EMBL" id="KAK3281451.1"/>
    </source>
</evidence>